<accession>A0A7W4W3Q6</accession>
<dbReference type="PANTHER" id="PTHR14614">
    <property type="entry name" value="HEPATOCELLULAR CARCINOMA-ASSOCIATED ANTIGEN"/>
    <property type="match status" value="1"/>
</dbReference>
<dbReference type="Proteomes" id="UP000537130">
    <property type="component" value="Unassembled WGS sequence"/>
</dbReference>
<dbReference type="SUPFAM" id="SSF53335">
    <property type="entry name" value="S-adenosyl-L-methionine-dependent methyltransferases"/>
    <property type="match status" value="1"/>
</dbReference>
<dbReference type="InterPro" id="IPR029063">
    <property type="entry name" value="SAM-dependent_MTases_sf"/>
</dbReference>
<evidence type="ECO:0000313" key="2">
    <source>
        <dbReference type="Proteomes" id="UP000537130"/>
    </source>
</evidence>
<dbReference type="Pfam" id="PF10294">
    <property type="entry name" value="Methyltransf_16"/>
    <property type="match status" value="1"/>
</dbReference>
<dbReference type="Gene3D" id="3.40.50.150">
    <property type="entry name" value="Vaccinia Virus protein VP39"/>
    <property type="match status" value="1"/>
</dbReference>
<reference evidence="1 2" key="1">
    <citation type="submission" date="2020-08" db="EMBL/GenBank/DDBJ databases">
        <title>Genomic Encyclopedia of Type Strains, Phase III (KMG-III): the genomes of soil and plant-associated and newly described type strains.</title>
        <authorList>
            <person name="Whitman W."/>
        </authorList>
    </citation>
    <scope>NUCLEOTIDE SEQUENCE [LARGE SCALE GENOMIC DNA]</scope>
    <source>
        <strain evidence="1 2">CECT 8654</strain>
    </source>
</reference>
<comment type="caution">
    <text evidence="1">The sequence shown here is derived from an EMBL/GenBank/DDBJ whole genome shotgun (WGS) entry which is preliminary data.</text>
</comment>
<sequence length="203" mass="22819">MATEDYYYLNDLIILKKKHHLIKHITDELPTPEIHGTKVWGSSFMIMDYLKKNEPELGADMLEVGAGWGLLSIFCAKHFEANVTATDADPHVFPFLETHSLLNDVEVETVVARYEELKVKDLKGFDYVLGGDICFWDELIEPLYSLVKRSVKAKVGTIIIADPGRPPFLELAKRCAKDFGGELLDGDISKPRKVTGNLLVVKT</sequence>
<dbReference type="InterPro" id="IPR019410">
    <property type="entry name" value="Methyltransf_16"/>
</dbReference>
<evidence type="ECO:0000313" key="1">
    <source>
        <dbReference type="EMBL" id="MBB3046839.1"/>
    </source>
</evidence>
<dbReference type="EMBL" id="JACHWY010000001">
    <property type="protein sequence ID" value="MBB3046839.1"/>
    <property type="molecule type" value="Genomic_DNA"/>
</dbReference>
<keyword evidence="2" id="KW-1185">Reference proteome</keyword>
<organism evidence="1 2">
    <name type="scientific">Litorivivens lipolytica</name>
    <dbReference type="NCBI Taxonomy" id="1524264"/>
    <lineage>
        <taxon>Bacteria</taxon>
        <taxon>Pseudomonadati</taxon>
        <taxon>Pseudomonadota</taxon>
        <taxon>Gammaproteobacteria</taxon>
        <taxon>Litorivivens</taxon>
    </lineage>
</organism>
<protein>
    <submittedName>
        <fullName evidence="1">Putative nicotinamide N-methyase</fullName>
    </submittedName>
</protein>
<dbReference type="PANTHER" id="PTHR14614:SF132">
    <property type="entry name" value="PROTEIN-LYSINE METHYLTRANSFERASE C42C1.13"/>
    <property type="match status" value="1"/>
</dbReference>
<proteinExistence type="predicted"/>
<name>A0A7W4W3Q6_9GAMM</name>
<gene>
    <name evidence="1" type="ORF">FHR99_001075</name>
</gene>
<dbReference type="AlphaFoldDB" id="A0A7W4W3Q6"/>
<dbReference type="CDD" id="cd02440">
    <property type="entry name" value="AdoMet_MTases"/>
    <property type="match status" value="1"/>
</dbReference>
<dbReference type="RefSeq" id="WP_183409501.1">
    <property type="nucleotide sequence ID" value="NZ_JACHWY010000001.1"/>
</dbReference>